<evidence type="ECO:0000256" key="4">
    <source>
        <dbReference type="ARBA" id="ARBA00023125"/>
    </source>
</evidence>
<dbReference type="GO" id="GO:0000703">
    <property type="term" value="F:oxidized pyrimidine nucleobase lesion DNA N-glycosylase activity"/>
    <property type="evidence" value="ECO:0007669"/>
    <property type="project" value="TreeGrafter"/>
</dbReference>
<evidence type="ECO:0000259" key="6">
    <source>
        <dbReference type="Pfam" id="PF03167"/>
    </source>
</evidence>
<keyword evidence="3" id="KW-0378">Hydrolase</keyword>
<dbReference type="AlphaFoldDB" id="A0A644XTT8"/>
<evidence type="ECO:0000256" key="3">
    <source>
        <dbReference type="ARBA" id="ARBA00022801"/>
    </source>
</evidence>
<gene>
    <name evidence="7" type="ORF">SDC9_65991</name>
</gene>
<dbReference type="InterPro" id="IPR005122">
    <property type="entry name" value="Uracil-DNA_glycosylase-like"/>
</dbReference>
<dbReference type="Pfam" id="PF03167">
    <property type="entry name" value="UDG"/>
    <property type="match status" value="1"/>
</dbReference>
<evidence type="ECO:0000313" key="7">
    <source>
        <dbReference type="EMBL" id="MPM19565.1"/>
    </source>
</evidence>
<accession>A0A644XTT8</accession>
<name>A0A644XTT8_9ZZZZ</name>
<dbReference type="PANTHER" id="PTHR13235:SF2">
    <property type="entry name" value="SINGLE-STRAND SELECTIVE MONOFUNCTIONAL URACIL DNA GLYCOSYLASE"/>
    <property type="match status" value="1"/>
</dbReference>
<comment type="caution">
    <text evidence="7">The sequence shown here is derived from an EMBL/GenBank/DDBJ whole genome shotgun (WGS) entry which is preliminary data.</text>
</comment>
<proteinExistence type="inferred from homology"/>
<keyword evidence="5" id="KW-0234">DNA repair</keyword>
<dbReference type="SUPFAM" id="SSF52141">
    <property type="entry name" value="Uracil-DNA glycosylase-like"/>
    <property type="match status" value="1"/>
</dbReference>
<evidence type="ECO:0000256" key="2">
    <source>
        <dbReference type="ARBA" id="ARBA00022763"/>
    </source>
</evidence>
<organism evidence="7">
    <name type="scientific">bioreactor metagenome</name>
    <dbReference type="NCBI Taxonomy" id="1076179"/>
    <lineage>
        <taxon>unclassified sequences</taxon>
        <taxon>metagenomes</taxon>
        <taxon>ecological metagenomes</taxon>
    </lineage>
</organism>
<protein>
    <recommendedName>
        <fullName evidence="6">Uracil-DNA glycosylase-like domain-containing protein</fullName>
    </recommendedName>
</protein>
<dbReference type="InterPro" id="IPR039134">
    <property type="entry name" value="SMUG1"/>
</dbReference>
<dbReference type="FunFam" id="3.40.470.10:FF:000005">
    <property type="entry name" value="Single-strand selective monofunctional uracil DNA glycosylase"/>
    <property type="match status" value="1"/>
</dbReference>
<dbReference type="Gene3D" id="3.40.470.10">
    <property type="entry name" value="Uracil-DNA glycosylase-like domain"/>
    <property type="match status" value="1"/>
</dbReference>
<sequence>MLTLQEKVIERTKVFAQQVETLRFSCDCYIYNPLSYAWPMHELYIRNYLSRPVRILLLGMNPGPFGMTQTGVPFGEIEAVKHFLKLEAEIAKPLVEHPARPVLGLASPRSEVSGRRLWGLLAEHYGTAEAFSSEMAVTNYCPLVFMDRKPSAKNITPDMLARGERLALETICDRYLLDVIELLEPTHLIGVGKYAMQKFVNVAGSRADTVISSILHPSPASPQANRGWKEKVAEQLCSIGAWT</sequence>
<dbReference type="InterPro" id="IPR036895">
    <property type="entry name" value="Uracil-DNA_glycosylase-like_sf"/>
</dbReference>
<evidence type="ECO:0000256" key="1">
    <source>
        <dbReference type="ARBA" id="ARBA00007889"/>
    </source>
</evidence>
<evidence type="ECO:0000256" key="5">
    <source>
        <dbReference type="ARBA" id="ARBA00023204"/>
    </source>
</evidence>
<dbReference type="GO" id="GO:0006284">
    <property type="term" value="P:base-excision repair"/>
    <property type="evidence" value="ECO:0007669"/>
    <property type="project" value="InterPro"/>
</dbReference>
<reference evidence="7" key="1">
    <citation type="submission" date="2019-08" db="EMBL/GenBank/DDBJ databases">
        <authorList>
            <person name="Kucharzyk K."/>
            <person name="Murdoch R.W."/>
            <person name="Higgins S."/>
            <person name="Loffler F."/>
        </authorList>
    </citation>
    <scope>NUCLEOTIDE SEQUENCE</scope>
</reference>
<keyword evidence="4" id="KW-0238">DNA-binding</keyword>
<dbReference type="PANTHER" id="PTHR13235">
    <property type="entry name" value="SINGLE-STRAND SELECTIVE MONOFUNCTIONAL URACIL DNA GLYCOSYLASE"/>
    <property type="match status" value="1"/>
</dbReference>
<feature type="domain" description="Uracil-DNA glycosylase-like" evidence="6">
    <location>
        <begin position="52"/>
        <end position="231"/>
    </location>
</feature>
<dbReference type="CDD" id="cd19374">
    <property type="entry name" value="UDG-F3_SMUG1-like"/>
    <property type="match status" value="1"/>
</dbReference>
<dbReference type="GO" id="GO:0003677">
    <property type="term" value="F:DNA binding"/>
    <property type="evidence" value="ECO:0007669"/>
    <property type="project" value="UniProtKB-KW"/>
</dbReference>
<comment type="similarity">
    <text evidence="1">Belongs to the uracil-DNA glycosylase (UDG) superfamily. SMUG1 family.</text>
</comment>
<keyword evidence="2" id="KW-0227">DNA damage</keyword>
<dbReference type="GO" id="GO:0017065">
    <property type="term" value="F:single-strand selective uracil DNA N-glycosylase activity"/>
    <property type="evidence" value="ECO:0007669"/>
    <property type="project" value="InterPro"/>
</dbReference>
<dbReference type="EMBL" id="VSSQ01003200">
    <property type="protein sequence ID" value="MPM19565.1"/>
    <property type="molecule type" value="Genomic_DNA"/>
</dbReference>